<dbReference type="PROSITE" id="PS50053">
    <property type="entry name" value="UBIQUITIN_2"/>
    <property type="match status" value="1"/>
</dbReference>
<protein>
    <recommendedName>
        <fullName evidence="2">Ubiquitin-like domain-containing protein</fullName>
    </recommendedName>
</protein>
<proteinExistence type="predicted"/>
<feature type="domain" description="Ubiquitin-like" evidence="2">
    <location>
        <begin position="59"/>
        <end position="133"/>
    </location>
</feature>
<dbReference type="EMBL" id="SNRW01000225">
    <property type="protein sequence ID" value="KAA6402505.1"/>
    <property type="molecule type" value="Genomic_DNA"/>
</dbReference>
<evidence type="ECO:0000313" key="3">
    <source>
        <dbReference type="EMBL" id="KAA6402505.1"/>
    </source>
</evidence>
<sequence length="193" mass="22649">MIKNCFLCLFILNRRIISLIAQNIETLEDICKTAGIKAQIDSSSFYLCNYKKKLDQNQLKSEFSKDDLYYLTIDNEDAVECMKYLQLILDKDRPYEHKNLTFAEKQLVDDRTHQHYNTQIHSTTQIVLRIRGGVDVPLKFSDVERTDTIEDFKFREMKSETTVLLRKRSIAPVNPAFNDCRWKIGIQNLSQSQ</sequence>
<comment type="caution">
    <text evidence="3">The sequence shown here is derived from an EMBL/GenBank/DDBJ whole genome shotgun (WGS) entry which is preliminary data.</text>
</comment>
<gene>
    <name evidence="3" type="ORF">EZS28_001971</name>
</gene>
<evidence type="ECO:0000313" key="4">
    <source>
        <dbReference type="Proteomes" id="UP000324800"/>
    </source>
</evidence>
<feature type="signal peptide" evidence="1">
    <location>
        <begin position="1"/>
        <end position="21"/>
    </location>
</feature>
<accession>A0A5J4X7A3</accession>
<dbReference type="InterPro" id="IPR000626">
    <property type="entry name" value="Ubiquitin-like_dom"/>
</dbReference>
<keyword evidence="1" id="KW-0732">Signal</keyword>
<evidence type="ECO:0000256" key="1">
    <source>
        <dbReference type="SAM" id="SignalP"/>
    </source>
</evidence>
<evidence type="ECO:0000259" key="2">
    <source>
        <dbReference type="PROSITE" id="PS50053"/>
    </source>
</evidence>
<organism evidence="3 4">
    <name type="scientific">Streblomastix strix</name>
    <dbReference type="NCBI Taxonomy" id="222440"/>
    <lineage>
        <taxon>Eukaryota</taxon>
        <taxon>Metamonada</taxon>
        <taxon>Preaxostyla</taxon>
        <taxon>Oxymonadida</taxon>
        <taxon>Streblomastigidae</taxon>
        <taxon>Streblomastix</taxon>
    </lineage>
</organism>
<dbReference type="Proteomes" id="UP000324800">
    <property type="component" value="Unassembled WGS sequence"/>
</dbReference>
<reference evidence="3 4" key="1">
    <citation type="submission" date="2019-03" db="EMBL/GenBank/DDBJ databases">
        <title>Single cell metagenomics reveals metabolic interactions within the superorganism composed of flagellate Streblomastix strix and complex community of Bacteroidetes bacteria on its surface.</title>
        <authorList>
            <person name="Treitli S.C."/>
            <person name="Kolisko M."/>
            <person name="Husnik F."/>
            <person name="Keeling P."/>
            <person name="Hampl V."/>
        </authorList>
    </citation>
    <scope>NUCLEOTIDE SEQUENCE [LARGE SCALE GENOMIC DNA]</scope>
    <source>
        <strain evidence="3">ST1C</strain>
    </source>
</reference>
<dbReference type="AlphaFoldDB" id="A0A5J4X7A3"/>
<dbReference type="Gene3D" id="3.10.20.90">
    <property type="entry name" value="Phosphatidylinositol 3-kinase Catalytic Subunit, Chain A, domain 1"/>
    <property type="match status" value="1"/>
</dbReference>
<name>A0A5J4X7A3_9EUKA</name>
<feature type="chain" id="PRO_5023935594" description="Ubiquitin-like domain-containing protein" evidence="1">
    <location>
        <begin position="22"/>
        <end position="193"/>
    </location>
</feature>